<dbReference type="AlphaFoldDB" id="A0A1H6QY05"/>
<reference evidence="4 5" key="1">
    <citation type="submission" date="2016-10" db="EMBL/GenBank/DDBJ databases">
        <authorList>
            <person name="de Groot N.N."/>
        </authorList>
    </citation>
    <scope>NUCLEOTIDE SEQUENCE [LARGE SCALE GENOMIC DNA]</scope>
    <source>
        <strain evidence="4 5">DSM 22187</strain>
    </source>
</reference>
<dbReference type="InterPro" id="IPR005659">
    <property type="entry name" value="Chemorcpt_Glu_NH3ase_CheD"/>
</dbReference>
<evidence type="ECO:0000313" key="5">
    <source>
        <dbReference type="Proteomes" id="UP000198888"/>
    </source>
</evidence>
<dbReference type="SUPFAM" id="SSF64438">
    <property type="entry name" value="CNF1/YfiH-like putative cysteine hydrolases"/>
    <property type="match status" value="1"/>
</dbReference>
<evidence type="ECO:0000313" key="4">
    <source>
        <dbReference type="EMBL" id="SEI48658.1"/>
    </source>
</evidence>
<dbReference type="Gene3D" id="3.30.1330.200">
    <property type="match status" value="1"/>
</dbReference>
<dbReference type="InterPro" id="IPR038592">
    <property type="entry name" value="CheD-like_sf"/>
</dbReference>
<evidence type="ECO:0000256" key="3">
    <source>
        <dbReference type="HAMAP-Rule" id="MF_01440"/>
    </source>
</evidence>
<accession>A0A1H6QY05</accession>
<comment type="similarity">
    <text evidence="3">Belongs to the CheD family.</text>
</comment>
<protein>
    <recommendedName>
        <fullName evidence="3">Probable chemoreceptor glutamine deamidase CheD</fullName>
        <ecNumber evidence="3">3.5.1.44</ecNumber>
    </recommendedName>
</protein>
<dbReference type="InterPro" id="IPR011324">
    <property type="entry name" value="Cytotoxic_necrot_fac-like_cat"/>
</dbReference>
<dbReference type="EMBL" id="FNYR01000001">
    <property type="protein sequence ID" value="SEI48658.1"/>
    <property type="molecule type" value="Genomic_DNA"/>
</dbReference>
<dbReference type="EC" id="3.5.1.44" evidence="3"/>
<sequence length="167" mass="18138">MKRLETNDETITRRKIGIAEYAVVTDETVLVTSGLGSCLGIILYDQRNSVSGLIHVMLPSVDHARDTTPAKFVDTGLPLLIDEMVEAGADANRLRAWIVGGSEMLQFNSTGESIGSRNIAMAEQLLEELGIRLVDADIGGNHGRSLRFDPAEETVSIRTADDSIQQI</sequence>
<keyword evidence="2 3" id="KW-0378">Hydrolase</keyword>
<dbReference type="GeneID" id="35002592"/>
<evidence type="ECO:0000256" key="1">
    <source>
        <dbReference type="ARBA" id="ARBA00022500"/>
    </source>
</evidence>
<dbReference type="GO" id="GO:0006935">
    <property type="term" value="P:chemotaxis"/>
    <property type="evidence" value="ECO:0007669"/>
    <property type="project" value="UniProtKB-UniRule"/>
</dbReference>
<evidence type="ECO:0000256" key="2">
    <source>
        <dbReference type="ARBA" id="ARBA00022801"/>
    </source>
</evidence>
<comment type="catalytic activity">
    <reaction evidence="3">
        <text>L-glutaminyl-[protein] + H2O = L-glutamyl-[protein] + NH4(+)</text>
        <dbReference type="Rhea" id="RHEA:16441"/>
        <dbReference type="Rhea" id="RHEA-COMP:10207"/>
        <dbReference type="Rhea" id="RHEA-COMP:10208"/>
        <dbReference type="ChEBI" id="CHEBI:15377"/>
        <dbReference type="ChEBI" id="CHEBI:28938"/>
        <dbReference type="ChEBI" id="CHEBI:29973"/>
        <dbReference type="ChEBI" id="CHEBI:30011"/>
        <dbReference type="EC" id="3.5.1.44"/>
    </reaction>
</comment>
<keyword evidence="1 3" id="KW-0145">Chemotaxis</keyword>
<proteinExistence type="inferred from homology"/>
<dbReference type="STRING" id="1073996.SAMN05444271_101160"/>
<name>A0A1H6QY05_9EURY</name>
<accession>A0A2H4Q2G2</accession>
<dbReference type="PANTHER" id="PTHR35147">
    <property type="entry name" value="CHEMORECEPTOR GLUTAMINE DEAMIDASE CHED-RELATED"/>
    <property type="match status" value="1"/>
</dbReference>
<dbReference type="CDD" id="cd16352">
    <property type="entry name" value="CheD"/>
    <property type="match status" value="1"/>
</dbReference>
<comment type="function">
    <text evidence="3">Probably deamidates glutamine residues to glutamate on methyl-accepting chemotaxis receptors (MCPs), playing an important role in chemotaxis.</text>
</comment>
<dbReference type="Pfam" id="PF03975">
    <property type="entry name" value="CheD"/>
    <property type="match status" value="1"/>
</dbReference>
<dbReference type="GO" id="GO:0050568">
    <property type="term" value="F:protein-glutamine glutaminase activity"/>
    <property type="evidence" value="ECO:0007669"/>
    <property type="project" value="UniProtKB-UniRule"/>
</dbReference>
<gene>
    <name evidence="3" type="primary">cheD</name>
    <name evidence="4" type="ORF">SAMN05444271_101160</name>
</gene>
<dbReference type="KEGG" id="hae:halTADL_1806"/>
<dbReference type="HAMAP" id="MF_01440">
    <property type="entry name" value="CheD"/>
    <property type="match status" value="1"/>
</dbReference>
<organism evidence="4 5">
    <name type="scientific">Halohasta litchfieldiae</name>
    <dbReference type="NCBI Taxonomy" id="1073996"/>
    <lineage>
        <taxon>Archaea</taxon>
        <taxon>Methanobacteriati</taxon>
        <taxon>Methanobacteriota</taxon>
        <taxon>Stenosarchaea group</taxon>
        <taxon>Halobacteria</taxon>
        <taxon>Halobacteriales</taxon>
        <taxon>Haloferacaceae</taxon>
        <taxon>Halohasta</taxon>
    </lineage>
</organism>
<dbReference type="Proteomes" id="UP000198888">
    <property type="component" value="Unassembled WGS sequence"/>
</dbReference>
<dbReference type="PANTHER" id="PTHR35147:SF1">
    <property type="entry name" value="CHEMORECEPTOR GLUTAMINE DEAMIDASE CHED-RELATED"/>
    <property type="match status" value="1"/>
</dbReference>
<keyword evidence="5" id="KW-1185">Reference proteome</keyword>
<dbReference type="RefSeq" id="WP_245708324.1">
    <property type="nucleotide sequence ID" value="NZ_CP024845.1"/>
</dbReference>